<feature type="domain" description="Peptidase M16 C-terminal" evidence="3">
    <location>
        <begin position="188"/>
        <end position="364"/>
    </location>
</feature>
<keyword evidence="1" id="KW-0732">Signal</keyword>
<feature type="chain" id="PRO_5002900939" evidence="1">
    <location>
        <begin position="21"/>
        <end position="437"/>
    </location>
</feature>
<dbReference type="PANTHER" id="PTHR11851">
    <property type="entry name" value="METALLOPROTEASE"/>
    <property type="match status" value="1"/>
</dbReference>
<keyword evidence="5" id="KW-1185">Reference proteome</keyword>
<dbReference type="EMBL" id="GG657892">
    <property type="protein sequence ID" value="EEF80575.1"/>
    <property type="molecule type" value="Genomic_DNA"/>
</dbReference>
<proteinExistence type="predicted"/>
<dbReference type="AlphaFoldDB" id="C0N402"/>
<dbReference type="Proteomes" id="UP000004679">
    <property type="component" value="Unassembled WGS sequence"/>
</dbReference>
<dbReference type="SUPFAM" id="SSF63411">
    <property type="entry name" value="LuxS/MPP-like metallohydrolase"/>
    <property type="match status" value="2"/>
</dbReference>
<dbReference type="HOGENOM" id="CLU_009902_6_0_6"/>
<dbReference type="InterPro" id="IPR007863">
    <property type="entry name" value="Peptidase_M16_C"/>
</dbReference>
<protein>
    <submittedName>
        <fullName evidence="4">Peptidase M16 inactive domain family</fullName>
    </submittedName>
</protein>
<evidence type="ECO:0000259" key="3">
    <source>
        <dbReference type="Pfam" id="PF05193"/>
    </source>
</evidence>
<reference evidence="4 5" key="1">
    <citation type="journal article" date="2011" name="J. Bacteriol.">
        <title>Draft genome sequence of the chemolithoheterotrophic, halophilic methylotroph Methylophaga thiooxydans DMS010.</title>
        <authorList>
            <person name="Boden R."/>
            <person name="Ferriera S."/>
            <person name="Johnson J."/>
            <person name="Kelly D.P."/>
            <person name="Murrell J.C."/>
            <person name="Schafer H."/>
        </authorList>
    </citation>
    <scope>NUCLEOTIDE SEQUENCE [LARGE SCALE GENOMIC DNA]</scope>
    <source>
        <strain evidence="4 5">DMS010</strain>
    </source>
</reference>
<feature type="domain" description="Peptidase M16 N-terminal" evidence="2">
    <location>
        <begin position="34"/>
        <end position="176"/>
    </location>
</feature>
<gene>
    <name evidence="4" type="ORF">MDMS009_900</name>
</gene>
<sequence length="437" mass="47851">MFAKKLFLIVTLFVGWPVLASPDIQHWQTDNGARVLFVNAPELPMVDINVVFNAGAARDGDLPGTARLTSAMLDEGAADMNADEIATAFAKVGAKFSASSERDMAVLSLRSLTEEQAFTDALDVFSEVLSSPSFPQDSFLRIQQQLLTGLQAEKQSPSAMASRAFYANLYGKHPYSEMPAGQPETVSKITVADLKRFYQQYYVSQNAVVVIVGAVDKTKASDIAEKLMSGLQHGKPAQAIPEVQPLTESALVSISYPSSQTTILVGQTGISRDDPDYFPLYVGNHILGGSGLVSQLSDEIREKRGLTYGVYSYFRPMQKQGPYQLGLQTRNDQTQEALSVLKQTLNTFIENGPTEQELTAAKQNITGGFALRVDSNNKIADYLSMIGFYNLPLDYLDSFNEKVKAVTVADIKDAFKRRVHADKMLTVLVGGETEQNE</sequence>
<dbReference type="Pfam" id="PF00675">
    <property type="entry name" value="Peptidase_M16"/>
    <property type="match status" value="1"/>
</dbReference>
<evidence type="ECO:0000259" key="2">
    <source>
        <dbReference type="Pfam" id="PF00675"/>
    </source>
</evidence>
<evidence type="ECO:0000313" key="4">
    <source>
        <dbReference type="EMBL" id="EEF80575.1"/>
    </source>
</evidence>
<dbReference type="InterPro" id="IPR011249">
    <property type="entry name" value="Metalloenz_LuxS/M16"/>
</dbReference>
<dbReference type="InterPro" id="IPR011765">
    <property type="entry name" value="Pept_M16_N"/>
</dbReference>
<dbReference type="RefSeq" id="WP_008290639.1">
    <property type="nucleotide sequence ID" value="NZ_GG657892.1"/>
</dbReference>
<feature type="signal peptide" evidence="1">
    <location>
        <begin position="1"/>
        <end position="20"/>
    </location>
</feature>
<organism evidence="4 5">
    <name type="scientific">Methylophaga thiooxydans DMS010</name>
    <dbReference type="NCBI Taxonomy" id="637616"/>
    <lineage>
        <taxon>Bacteria</taxon>
        <taxon>Pseudomonadati</taxon>
        <taxon>Pseudomonadota</taxon>
        <taxon>Gammaproteobacteria</taxon>
        <taxon>Thiotrichales</taxon>
        <taxon>Piscirickettsiaceae</taxon>
        <taxon>Methylophaga</taxon>
    </lineage>
</organism>
<dbReference type="OrthoDB" id="9811314at2"/>
<evidence type="ECO:0000313" key="5">
    <source>
        <dbReference type="Proteomes" id="UP000004679"/>
    </source>
</evidence>
<dbReference type="InterPro" id="IPR050361">
    <property type="entry name" value="MPP/UQCRC_Complex"/>
</dbReference>
<dbReference type="GO" id="GO:0046872">
    <property type="term" value="F:metal ion binding"/>
    <property type="evidence" value="ECO:0007669"/>
    <property type="project" value="InterPro"/>
</dbReference>
<evidence type="ECO:0000256" key="1">
    <source>
        <dbReference type="SAM" id="SignalP"/>
    </source>
</evidence>
<accession>C0N402</accession>
<dbReference type="PANTHER" id="PTHR11851:SF224">
    <property type="entry name" value="PROCESSING PROTEASE"/>
    <property type="match status" value="1"/>
</dbReference>
<dbReference type="Pfam" id="PF05193">
    <property type="entry name" value="Peptidase_M16_C"/>
    <property type="match status" value="1"/>
</dbReference>
<dbReference type="Gene3D" id="3.30.830.10">
    <property type="entry name" value="Metalloenzyme, LuxS/M16 peptidase-like"/>
    <property type="match status" value="2"/>
</dbReference>
<name>C0N402_9GAMM</name>